<keyword evidence="4" id="KW-1185">Reference proteome</keyword>
<dbReference type="EMBL" id="JBJKFK010008276">
    <property type="protein sequence ID" value="KAL3307117.1"/>
    <property type="molecule type" value="Genomic_DNA"/>
</dbReference>
<dbReference type="InterPro" id="IPR036975">
    <property type="entry name" value="Importin-a_IBB_sf"/>
</dbReference>
<keyword evidence="1" id="KW-0813">Transport</keyword>
<dbReference type="PROSITE" id="PS51214">
    <property type="entry name" value="IBB"/>
    <property type="match status" value="1"/>
</dbReference>
<accession>A0ABD2PJY9</accession>
<name>A0ABD2PJY9_9PLAT</name>
<feature type="domain" description="IBB" evidence="2">
    <location>
        <begin position="1"/>
        <end position="39"/>
    </location>
</feature>
<proteinExistence type="predicted"/>
<evidence type="ECO:0000259" key="2">
    <source>
        <dbReference type="PROSITE" id="PS51214"/>
    </source>
</evidence>
<feature type="non-terminal residue" evidence="3">
    <location>
        <position position="92"/>
    </location>
</feature>
<gene>
    <name evidence="3" type="ORF">Ciccas_014378</name>
</gene>
<reference evidence="3 4" key="1">
    <citation type="submission" date="2024-11" db="EMBL/GenBank/DDBJ databases">
        <title>Adaptive evolution of stress response genes in parasites aligns with host niche diversity.</title>
        <authorList>
            <person name="Hahn C."/>
            <person name="Resl P."/>
        </authorList>
    </citation>
    <scope>NUCLEOTIDE SEQUENCE [LARGE SCALE GENOMIC DNA]</scope>
    <source>
        <strain evidence="3">EGGRZ-B1_66</strain>
        <tissue evidence="3">Body</tissue>
    </source>
</reference>
<evidence type="ECO:0000256" key="1">
    <source>
        <dbReference type="PROSITE-ProRule" id="PRU00561"/>
    </source>
</evidence>
<protein>
    <recommendedName>
        <fullName evidence="2">IBB domain-containing protein</fullName>
    </recommendedName>
</protein>
<dbReference type="Proteomes" id="UP001626550">
    <property type="component" value="Unassembled WGS sequence"/>
</dbReference>
<dbReference type="AlphaFoldDB" id="A0ABD2PJY9"/>
<dbReference type="InterPro" id="IPR016024">
    <property type="entry name" value="ARM-type_fold"/>
</dbReference>
<dbReference type="InterPro" id="IPR002652">
    <property type="entry name" value="Importin-a_IBB"/>
</dbReference>
<comment type="caution">
    <text evidence="3">The sequence shown here is derived from an EMBL/GenBank/DDBJ whole genome shotgun (WGS) entry which is preliminary data.</text>
</comment>
<evidence type="ECO:0000313" key="4">
    <source>
        <dbReference type="Proteomes" id="UP001626550"/>
    </source>
</evidence>
<dbReference type="Pfam" id="PF01749">
    <property type="entry name" value="IBB"/>
    <property type="match status" value="1"/>
</dbReference>
<evidence type="ECO:0000313" key="3">
    <source>
        <dbReference type="EMBL" id="KAL3307117.1"/>
    </source>
</evidence>
<dbReference type="Gene3D" id="1.20.5.690">
    <property type="entry name" value="Importin-alpha, importin-beta-binding domain"/>
    <property type="match status" value="1"/>
</dbReference>
<sequence length="92" mass="10984">MLTYELRRRRQDQSLELRKLKKEEQLQKRRNLDSVDVENDDTKENVCDDFDGIVKRMQNPDATVRFAAVQLCRKTLSRARNPPIEEFFSRNA</sequence>
<dbReference type="SUPFAM" id="SSF48371">
    <property type="entry name" value="ARM repeat"/>
    <property type="match status" value="1"/>
</dbReference>
<organism evidence="3 4">
    <name type="scientific">Cichlidogyrus casuarinus</name>
    <dbReference type="NCBI Taxonomy" id="1844966"/>
    <lineage>
        <taxon>Eukaryota</taxon>
        <taxon>Metazoa</taxon>
        <taxon>Spiralia</taxon>
        <taxon>Lophotrochozoa</taxon>
        <taxon>Platyhelminthes</taxon>
        <taxon>Monogenea</taxon>
        <taxon>Monopisthocotylea</taxon>
        <taxon>Dactylogyridea</taxon>
        <taxon>Ancyrocephalidae</taxon>
        <taxon>Cichlidogyrus</taxon>
    </lineage>
</organism>